<protein>
    <submittedName>
        <fullName evidence="1">Uncharacterized protein</fullName>
    </submittedName>
</protein>
<gene>
    <name evidence="1" type="ORF">HNQ39_003999</name>
</gene>
<dbReference type="RefSeq" id="WP_184200729.1">
    <property type="nucleotide sequence ID" value="NZ_JACHGW010000004.1"/>
</dbReference>
<evidence type="ECO:0000313" key="2">
    <source>
        <dbReference type="Proteomes" id="UP000520814"/>
    </source>
</evidence>
<organism evidence="1 2">
    <name type="scientific">Armatimonas rosea</name>
    <dbReference type="NCBI Taxonomy" id="685828"/>
    <lineage>
        <taxon>Bacteria</taxon>
        <taxon>Bacillati</taxon>
        <taxon>Armatimonadota</taxon>
        <taxon>Armatimonadia</taxon>
        <taxon>Armatimonadales</taxon>
        <taxon>Armatimonadaceae</taxon>
        <taxon>Armatimonas</taxon>
    </lineage>
</organism>
<proteinExistence type="predicted"/>
<comment type="caution">
    <text evidence="1">The sequence shown here is derived from an EMBL/GenBank/DDBJ whole genome shotgun (WGS) entry which is preliminary data.</text>
</comment>
<dbReference type="EMBL" id="JACHGW010000004">
    <property type="protein sequence ID" value="MBB6052178.1"/>
    <property type="molecule type" value="Genomic_DNA"/>
</dbReference>
<name>A0A7W9STS8_ARMRO</name>
<keyword evidence="2" id="KW-1185">Reference proteome</keyword>
<dbReference type="AlphaFoldDB" id="A0A7W9STS8"/>
<sequence>MPAPVPIPPGAAAGTSAPDRKLYLPYSTLPVLVGPGRGKITFHWFRVDRTEPIGDYARLILGYRALAEDAARRAERLVDELFREDEFHLLRTYLESRHGVEVRTGMLTTPLTSVKPDTSTRLGTLRPWHMEGAEEASEILLHRLTDDENYGLPFAVWGAYLSTTRPSRAV</sequence>
<dbReference type="Proteomes" id="UP000520814">
    <property type="component" value="Unassembled WGS sequence"/>
</dbReference>
<evidence type="ECO:0000313" key="1">
    <source>
        <dbReference type="EMBL" id="MBB6052178.1"/>
    </source>
</evidence>
<accession>A0A7W9STS8</accession>
<reference evidence="1 2" key="1">
    <citation type="submission" date="2020-08" db="EMBL/GenBank/DDBJ databases">
        <title>Genomic Encyclopedia of Type Strains, Phase IV (KMG-IV): sequencing the most valuable type-strain genomes for metagenomic binning, comparative biology and taxonomic classification.</title>
        <authorList>
            <person name="Goeker M."/>
        </authorList>
    </citation>
    <scope>NUCLEOTIDE SEQUENCE [LARGE SCALE GENOMIC DNA]</scope>
    <source>
        <strain evidence="1 2">DSM 23562</strain>
    </source>
</reference>